<dbReference type="InterPro" id="IPR039374">
    <property type="entry name" value="SIP_fam"/>
</dbReference>
<gene>
    <name evidence="3" type="ORF">HYN51_07080</name>
</gene>
<dbReference type="InterPro" id="IPR039261">
    <property type="entry name" value="FNR_nucleotide-bd"/>
</dbReference>
<dbReference type="Pfam" id="PF08021">
    <property type="entry name" value="FAD_binding_9"/>
    <property type="match status" value="1"/>
</dbReference>
<evidence type="ECO:0000256" key="1">
    <source>
        <dbReference type="ARBA" id="ARBA00035644"/>
    </source>
</evidence>
<accession>A0A2Y9TXS2</accession>
<dbReference type="Pfam" id="PF04954">
    <property type="entry name" value="SIP"/>
    <property type="match status" value="1"/>
</dbReference>
<dbReference type="PANTHER" id="PTHR30157:SF0">
    <property type="entry name" value="NADPH-DEPENDENT FERRIC-CHELATE REDUCTASE"/>
    <property type="match status" value="1"/>
</dbReference>
<dbReference type="InterPro" id="IPR017927">
    <property type="entry name" value="FAD-bd_FR_type"/>
</dbReference>
<dbReference type="InterPro" id="IPR007037">
    <property type="entry name" value="SIP_rossman_dom"/>
</dbReference>
<dbReference type="InterPro" id="IPR013113">
    <property type="entry name" value="SIP_FAD-bd"/>
</dbReference>
<protein>
    <submittedName>
        <fullName evidence="3">Siderophore-interacting protein</fullName>
    </submittedName>
</protein>
<dbReference type="EMBL" id="CP029185">
    <property type="protein sequence ID" value="AWH88341.1"/>
    <property type="molecule type" value="Genomic_DNA"/>
</dbReference>
<keyword evidence="4" id="KW-1185">Reference proteome</keyword>
<evidence type="ECO:0000259" key="2">
    <source>
        <dbReference type="PROSITE" id="PS51384"/>
    </source>
</evidence>
<evidence type="ECO:0000313" key="3">
    <source>
        <dbReference type="EMBL" id="AWH88341.1"/>
    </source>
</evidence>
<sequence length="270" mass="30042">MSSSCPPKRAEGQRELHVIESYRLTENIRRVILGGEELVDLDMDASLIGPHLKLFIPPANAACLLWPEYDALKGRLVWPEQGERPTVRTYSLRDYDAQLHQLTIDLVCHDGGVASEWAKQAKAGDKIGIWGPGARLSYRDQWLVLAGDISALPAIGYTLEQVLPANAKGKAIIEVPSKADLLPLRGPAGMEIIWLVRHPDQESKLIDAVASVQIPDGFSPLIWGGMECDLAKGLRRAIKDKMKLQRDEYYLVNYWRKGVPEGGFNHSVDE</sequence>
<dbReference type="CDD" id="cd06193">
    <property type="entry name" value="siderophore_interacting"/>
    <property type="match status" value="1"/>
</dbReference>
<dbReference type="OrthoDB" id="9814826at2"/>
<dbReference type="Gene3D" id="2.40.30.10">
    <property type="entry name" value="Translation factors"/>
    <property type="match status" value="1"/>
</dbReference>
<organism evidence="3 4">
    <name type="scientific">Limnobaculum parvum</name>
    <dbReference type="NCBI Taxonomy" id="2172103"/>
    <lineage>
        <taxon>Bacteria</taxon>
        <taxon>Pseudomonadati</taxon>
        <taxon>Pseudomonadota</taxon>
        <taxon>Gammaproteobacteria</taxon>
        <taxon>Enterobacterales</taxon>
        <taxon>Budviciaceae</taxon>
        <taxon>Limnobaculum</taxon>
    </lineage>
</organism>
<feature type="domain" description="FAD-binding FR-type" evidence="2">
    <location>
        <begin position="11"/>
        <end position="139"/>
    </location>
</feature>
<dbReference type="KEGG" id="lpv:HYN51_07080"/>
<comment type="similarity">
    <text evidence="1">Belongs to the SIP oxidoreductase family.</text>
</comment>
<name>A0A2Y9TXS2_9GAMM</name>
<proteinExistence type="inferred from homology"/>
<dbReference type="Gene3D" id="3.40.50.80">
    <property type="entry name" value="Nucleotide-binding domain of ferredoxin-NADP reductase (FNR) module"/>
    <property type="match status" value="1"/>
</dbReference>
<dbReference type="AlphaFoldDB" id="A0A2Y9TXS2"/>
<evidence type="ECO:0000313" key="4">
    <source>
        <dbReference type="Proteomes" id="UP000244908"/>
    </source>
</evidence>
<dbReference type="PANTHER" id="PTHR30157">
    <property type="entry name" value="FERRIC REDUCTASE, NADPH-DEPENDENT"/>
    <property type="match status" value="1"/>
</dbReference>
<dbReference type="InterPro" id="IPR017938">
    <property type="entry name" value="Riboflavin_synthase-like_b-brl"/>
</dbReference>
<dbReference type="RefSeq" id="WP_108900414.1">
    <property type="nucleotide sequence ID" value="NZ_CP029185.2"/>
</dbReference>
<dbReference type="GO" id="GO:0016491">
    <property type="term" value="F:oxidoreductase activity"/>
    <property type="evidence" value="ECO:0007669"/>
    <property type="project" value="InterPro"/>
</dbReference>
<reference evidence="3 4" key="1">
    <citation type="journal article" date="2019" name="Int. J. Syst. Evol. Microbiol.">
        <title>Limnobaculum parvum gen. nov., sp. nov., isolated from a freshwater lake.</title>
        <authorList>
            <person name="Baek C."/>
            <person name="Shin S.K."/>
            <person name="Yi H."/>
        </authorList>
    </citation>
    <scope>NUCLEOTIDE SEQUENCE [LARGE SCALE GENOMIC DNA]</scope>
    <source>
        <strain evidence="3 4">HYN0051</strain>
    </source>
</reference>
<dbReference type="PROSITE" id="PS51384">
    <property type="entry name" value="FAD_FR"/>
    <property type="match status" value="1"/>
</dbReference>
<dbReference type="SUPFAM" id="SSF63380">
    <property type="entry name" value="Riboflavin synthase domain-like"/>
    <property type="match status" value="1"/>
</dbReference>
<dbReference type="Proteomes" id="UP000244908">
    <property type="component" value="Chromosome"/>
</dbReference>